<dbReference type="AlphaFoldDB" id="A0A1N6DJ93"/>
<protein>
    <submittedName>
        <fullName evidence="1">Uncharacterized protein</fullName>
    </submittedName>
</protein>
<reference evidence="1 2" key="1">
    <citation type="submission" date="2016-11" db="EMBL/GenBank/DDBJ databases">
        <authorList>
            <person name="Jaros S."/>
            <person name="Januszkiewicz K."/>
            <person name="Wedrychowicz H."/>
        </authorList>
    </citation>
    <scope>NUCLEOTIDE SEQUENCE [LARGE SCALE GENOMIC DNA]</scope>
    <source>
        <strain evidence="1 2">DSM 24787</strain>
    </source>
</reference>
<sequence length="136" mass="15609">METSFLEKDIKVFYVTATSFPEGVLTAHEQLHNMVPFSTKRGYFGISRPENGEGIVYKAATEETFHGEAEQYKCDTLILKKGKYVQIIVKNYVKDIASIGKAFDKLREQPGLDPQGYCVEWYLNDKDVKCMIRLEK</sequence>
<dbReference type="RefSeq" id="WP_074238022.1">
    <property type="nucleotide sequence ID" value="NZ_FSRA01000001.1"/>
</dbReference>
<gene>
    <name evidence="1" type="ORF">SAMN04488055_0814</name>
</gene>
<name>A0A1N6DJ93_9BACT</name>
<dbReference type="STRING" id="536979.SAMN04488055_0814"/>
<evidence type="ECO:0000313" key="1">
    <source>
        <dbReference type="EMBL" id="SIN70901.1"/>
    </source>
</evidence>
<dbReference type="Proteomes" id="UP000185003">
    <property type="component" value="Unassembled WGS sequence"/>
</dbReference>
<organism evidence="1 2">
    <name type="scientific">Chitinophaga niabensis</name>
    <dbReference type="NCBI Taxonomy" id="536979"/>
    <lineage>
        <taxon>Bacteria</taxon>
        <taxon>Pseudomonadati</taxon>
        <taxon>Bacteroidota</taxon>
        <taxon>Chitinophagia</taxon>
        <taxon>Chitinophagales</taxon>
        <taxon>Chitinophagaceae</taxon>
        <taxon>Chitinophaga</taxon>
    </lineage>
</organism>
<dbReference type="OrthoDB" id="328886at2"/>
<evidence type="ECO:0000313" key="2">
    <source>
        <dbReference type="Proteomes" id="UP000185003"/>
    </source>
</evidence>
<keyword evidence="2" id="KW-1185">Reference proteome</keyword>
<dbReference type="EMBL" id="FSRA01000001">
    <property type="protein sequence ID" value="SIN70901.1"/>
    <property type="molecule type" value="Genomic_DNA"/>
</dbReference>
<accession>A0A1N6DJ93</accession>
<proteinExistence type="predicted"/>